<reference evidence="5" key="1">
    <citation type="journal article" date="2019" name="Int. J. Syst. Evol. Microbiol.">
        <title>The Global Catalogue of Microorganisms (GCM) 10K type strain sequencing project: providing services to taxonomists for standard genome sequencing and annotation.</title>
        <authorList>
            <consortium name="The Broad Institute Genomics Platform"/>
            <consortium name="The Broad Institute Genome Sequencing Center for Infectious Disease"/>
            <person name="Wu L."/>
            <person name="Ma J."/>
        </authorList>
    </citation>
    <scope>NUCLEOTIDE SEQUENCE [LARGE SCALE GENOMIC DNA]</scope>
    <source>
        <strain evidence="5">KCTC 42083</strain>
    </source>
</reference>
<keyword evidence="1" id="KW-0479">Metal-binding</keyword>
<sequence>MLLPCPAFFEADMDQAEPSQVSSDIKNVLFIMCDQLRADHLSCYAPGGALKTPNLDRLAAMGVRFDRAYVNSAVCGPSRASYYTGRYPLSHRVTWNRVPHPIDELYLGDYLAQAGRDCYLLGKTHHVPDPAGANARRFEVQPEGAERFWQGGFTAIERYDGHFEMGPDSEYRQYLQAKGYNSERPWEDYVIGSQDAQGQFASGWYMRNANLPARVQAQDSETAYFTQRAMDFITAKGQEPWALHLSFIKPHWPYKAPAPYHDRFGAEDACTPLRAEHERHDAHPVHAAYQQHEESQSFAQDEVWRTIKPVYMGLVQQIDDEVGRLLDMLEQQDRLKDTLIIFSSDHGDLLGDHWLGEKEYFFENAIRVPLIVVDPRASANATRGQSSDAFVECVDVTPTILDALHLPAQEHRVEGRSLIPLLNGQSDWAREYTVASLDYAYREARQILGRGVDECRGLMLRDTDYKYIHWQGYRPQLFDLKQDPDELHDLGADPAHAAVCRRMKEGLLDWHDTLKGRASEGWAAVEDRTNAHERMMNILIGRW</sequence>
<evidence type="ECO:0000259" key="3">
    <source>
        <dbReference type="Pfam" id="PF00884"/>
    </source>
</evidence>
<dbReference type="GO" id="GO:0005737">
    <property type="term" value="C:cytoplasm"/>
    <property type="evidence" value="ECO:0007669"/>
    <property type="project" value="TreeGrafter"/>
</dbReference>
<feature type="domain" description="Sulfatase N-terminal" evidence="3">
    <location>
        <begin position="26"/>
        <end position="405"/>
    </location>
</feature>
<dbReference type="PANTHER" id="PTHR45953:SF1">
    <property type="entry name" value="IDURONATE 2-SULFATASE"/>
    <property type="match status" value="1"/>
</dbReference>
<keyword evidence="2" id="KW-0378">Hydrolase</keyword>
<evidence type="ECO:0000313" key="4">
    <source>
        <dbReference type="EMBL" id="GHC56751.1"/>
    </source>
</evidence>
<gene>
    <name evidence="4" type="ORF">GCM10010096_32140</name>
</gene>
<dbReference type="GO" id="GO:0008484">
    <property type="term" value="F:sulfuric ester hydrolase activity"/>
    <property type="evidence" value="ECO:0007669"/>
    <property type="project" value="TreeGrafter"/>
</dbReference>
<proteinExistence type="predicted"/>
<dbReference type="SUPFAM" id="SSF53649">
    <property type="entry name" value="Alkaline phosphatase-like"/>
    <property type="match status" value="1"/>
</dbReference>
<accession>A0A8H9IP30</accession>
<evidence type="ECO:0000313" key="5">
    <source>
        <dbReference type="Proteomes" id="UP000608923"/>
    </source>
</evidence>
<dbReference type="PANTHER" id="PTHR45953">
    <property type="entry name" value="IDURONATE 2-SULFATASE"/>
    <property type="match status" value="1"/>
</dbReference>
<dbReference type="InterPro" id="IPR000917">
    <property type="entry name" value="Sulfatase_N"/>
</dbReference>
<dbReference type="Pfam" id="PF00884">
    <property type="entry name" value="Sulfatase"/>
    <property type="match status" value="1"/>
</dbReference>
<keyword evidence="5" id="KW-1185">Reference proteome</keyword>
<dbReference type="GO" id="GO:0046872">
    <property type="term" value="F:metal ion binding"/>
    <property type="evidence" value="ECO:0007669"/>
    <property type="project" value="UniProtKB-KW"/>
</dbReference>
<comment type="caution">
    <text evidence="4">The sequence shown here is derived from an EMBL/GenBank/DDBJ whole genome shotgun (WGS) entry which is preliminary data.</text>
</comment>
<dbReference type="InterPro" id="IPR017850">
    <property type="entry name" value="Alkaline_phosphatase_core_sf"/>
</dbReference>
<name>A0A8H9IP30_9BURK</name>
<protein>
    <submittedName>
        <fullName evidence="4">Sulfatase</fullName>
    </submittedName>
</protein>
<evidence type="ECO:0000256" key="2">
    <source>
        <dbReference type="ARBA" id="ARBA00022801"/>
    </source>
</evidence>
<evidence type="ECO:0000256" key="1">
    <source>
        <dbReference type="ARBA" id="ARBA00022723"/>
    </source>
</evidence>
<dbReference type="Proteomes" id="UP000608923">
    <property type="component" value="Unassembled WGS sequence"/>
</dbReference>
<organism evidence="4 5">
    <name type="scientific">Alcaligenes pakistanensis</name>
    <dbReference type="NCBI Taxonomy" id="1482717"/>
    <lineage>
        <taxon>Bacteria</taxon>
        <taxon>Pseudomonadati</taxon>
        <taxon>Pseudomonadota</taxon>
        <taxon>Betaproteobacteria</taxon>
        <taxon>Burkholderiales</taxon>
        <taxon>Alcaligenaceae</taxon>
        <taxon>Alcaligenes</taxon>
    </lineage>
</organism>
<dbReference type="EMBL" id="BMZN01000005">
    <property type="protein sequence ID" value="GHC56751.1"/>
    <property type="molecule type" value="Genomic_DNA"/>
</dbReference>
<dbReference type="AlphaFoldDB" id="A0A8H9IP30"/>
<dbReference type="Gene3D" id="3.40.720.10">
    <property type="entry name" value="Alkaline Phosphatase, subunit A"/>
    <property type="match status" value="1"/>
</dbReference>